<dbReference type="GO" id="GO:0000922">
    <property type="term" value="C:spindle pole"/>
    <property type="evidence" value="ECO:0007669"/>
    <property type="project" value="InterPro"/>
</dbReference>
<feature type="compositionally biased region" description="Basic and acidic residues" evidence="6">
    <location>
        <begin position="80"/>
        <end position="89"/>
    </location>
</feature>
<evidence type="ECO:0000313" key="10">
    <source>
        <dbReference type="Proteomes" id="UP000246121"/>
    </source>
</evidence>
<feature type="domain" description="Gamma tubulin complex component C-terminal" evidence="7">
    <location>
        <begin position="473"/>
        <end position="773"/>
    </location>
</feature>
<dbReference type="VEuPathDB" id="TriTrypDB:TcBrA4_0077270"/>
<dbReference type="VEuPathDB" id="TriTrypDB:TCDM_07869"/>
<evidence type="ECO:0000256" key="6">
    <source>
        <dbReference type="SAM" id="MobiDB-lite"/>
    </source>
</evidence>
<dbReference type="PANTHER" id="PTHR19302">
    <property type="entry name" value="GAMMA TUBULIN COMPLEX PROTEIN"/>
    <property type="match status" value="1"/>
</dbReference>
<name>A0A2V2VY96_TRYCR</name>
<dbReference type="Gene3D" id="1.20.120.1900">
    <property type="entry name" value="Gamma-tubulin complex, C-terminal domain"/>
    <property type="match status" value="1"/>
</dbReference>
<comment type="subcellular location">
    <subcellularLocation>
        <location evidence="1">Cytoplasm</location>
        <location evidence="1">Cytoskeleton</location>
    </subcellularLocation>
</comment>
<dbReference type="VEuPathDB" id="TriTrypDB:ECC02_004859"/>
<keyword evidence="4" id="KW-0493">Microtubule</keyword>
<dbReference type="Pfam" id="PF17681">
    <property type="entry name" value="GCP_N_terminal"/>
    <property type="match status" value="1"/>
</dbReference>
<evidence type="ECO:0000256" key="4">
    <source>
        <dbReference type="ARBA" id="ARBA00022701"/>
    </source>
</evidence>
<dbReference type="Proteomes" id="UP000246121">
    <property type="component" value="Unassembled WGS sequence"/>
</dbReference>
<dbReference type="VEuPathDB" id="TriTrypDB:TcCL_ESM03829"/>
<dbReference type="InterPro" id="IPR042241">
    <property type="entry name" value="GCP_C_sf"/>
</dbReference>
<dbReference type="GO" id="GO:0007020">
    <property type="term" value="P:microtubule nucleation"/>
    <property type="evidence" value="ECO:0007669"/>
    <property type="project" value="InterPro"/>
</dbReference>
<dbReference type="GO" id="GO:0000930">
    <property type="term" value="C:gamma-tubulin complex"/>
    <property type="evidence" value="ECO:0007669"/>
    <property type="project" value="TreeGrafter"/>
</dbReference>
<keyword evidence="5" id="KW-0206">Cytoskeleton</keyword>
<dbReference type="InterPro" id="IPR040457">
    <property type="entry name" value="GCP_C"/>
</dbReference>
<evidence type="ECO:0000259" key="7">
    <source>
        <dbReference type="Pfam" id="PF04130"/>
    </source>
</evidence>
<dbReference type="VEuPathDB" id="TriTrypDB:TCSYLVIO_007616"/>
<dbReference type="GO" id="GO:0043015">
    <property type="term" value="F:gamma-tubulin binding"/>
    <property type="evidence" value="ECO:0007669"/>
    <property type="project" value="InterPro"/>
</dbReference>
<dbReference type="GO" id="GO:0051225">
    <property type="term" value="P:spindle assembly"/>
    <property type="evidence" value="ECO:0007669"/>
    <property type="project" value="TreeGrafter"/>
</dbReference>
<dbReference type="Pfam" id="PF04130">
    <property type="entry name" value="GCP_C_terminal"/>
    <property type="match status" value="1"/>
</dbReference>
<dbReference type="GO" id="GO:0051321">
    <property type="term" value="P:meiotic cell cycle"/>
    <property type="evidence" value="ECO:0007669"/>
    <property type="project" value="TreeGrafter"/>
</dbReference>
<dbReference type="GO" id="GO:0005874">
    <property type="term" value="C:microtubule"/>
    <property type="evidence" value="ECO:0007669"/>
    <property type="project" value="UniProtKB-KW"/>
</dbReference>
<dbReference type="VEuPathDB" id="TriTrypDB:BCY84_02137"/>
<dbReference type="VEuPathDB" id="TriTrypDB:TcCLB.511211.150"/>
<dbReference type="PANTHER" id="PTHR19302:SF14">
    <property type="entry name" value="GAMMA-TUBULIN COMPLEX COMPONENT 3"/>
    <property type="match status" value="1"/>
</dbReference>
<dbReference type="VEuPathDB" id="TriTrypDB:C4B63_6g318"/>
<dbReference type="VEuPathDB" id="TriTrypDB:Tc_MARK_6254"/>
<evidence type="ECO:0000313" key="9">
    <source>
        <dbReference type="EMBL" id="PWV00827.1"/>
    </source>
</evidence>
<protein>
    <submittedName>
        <fullName evidence="9">Gamma-tubulin complex component 3</fullName>
    </submittedName>
</protein>
<evidence type="ECO:0000256" key="1">
    <source>
        <dbReference type="ARBA" id="ARBA00004245"/>
    </source>
</evidence>
<dbReference type="GO" id="GO:0051011">
    <property type="term" value="F:microtubule minus-end binding"/>
    <property type="evidence" value="ECO:0007669"/>
    <property type="project" value="TreeGrafter"/>
</dbReference>
<feature type="region of interest" description="Disordered" evidence="6">
    <location>
        <begin position="80"/>
        <end position="103"/>
    </location>
</feature>
<comment type="similarity">
    <text evidence="2">Belongs to the TUBGCP family.</text>
</comment>
<evidence type="ECO:0000256" key="2">
    <source>
        <dbReference type="ARBA" id="ARBA00010337"/>
    </source>
</evidence>
<evidence type="ECO:0000259" key="8">
    <source>
        <dbReference type="Pfam" id="PF17681"/>
    </source>
</evidence>
<comment type="caution">
    <text evidence="9">The sequence shown here is derived from an EMBL/GenBank/DDBJ whole genome shotgun (WGS) entry which is preliminary data.</text>
</comment>
<dbReference type="VEuPathDB" id="TriTrypDB:TcYC6_0011590"/>
<dbReference type="GO" id="GO:0031122">
    <property type="term" value="P:cytoplasmic microtubule organization"/>
    <property type="evidence" value="ECO:0007669"/>
    <property type="project" value="TreeGrafter"/>
</dbReference>
<dbReference type="InterPro" id="IPR041470">
    <property type="entry name" value="GCP_N"/>
</dbReference>
<feature type="domain" description="Gamma tubulin complex component protein N-terminal" evidence="8">
    <location>
        <begin position="187"/>
        <end position="466"/>
    </location>
</feature>
<dbReference type="EMBL" id="PRFA01000006">
    <property type="protein sequence ID" value="PWV00827.1"/>
    <property type="molecule type" value="Genomic_DNA"/>
</dbReference>
<dbReference type="AlphaFoldDB" id="A0A2V2VY96"/>
<dbReference type="VEuPathDB" id="TriTrypDB:C3747_230g57"/>
<gene>
    <name evidence="9" type="ORF">C4B63_6g318</name>
</gene>
<evidence type="ECO:0000256" key="5">
    <source>
        <dbReference type="ARBA" id="ARBA00023212"/>
    </source>
</evidence>
<dbReference type="InterPro" id="IPR007259">
    <property type="entry name" value="GCP"/>
</dbReference>
<keyword evidence="3" id="KW-0963">Cytoplasm</keyword>
<dbReference type="GO" id="GO:0000278">
    <property type="term" value="P:mitotic cell cycle"/>
    <property type="evidence" value="ECO:0007669"/>
    <property type="project" value="TreeGrafter"/>
</dbReference>
<reference evidence="9 10" key="1">
    <citation type="journal article" date="2018" name="Microb. Genom.">
        <title>Expanding an expanded genome: long-read sequencing of Trypanosoma cruzi.</title>
        <authorList>
            <person name="Berna L."/>
            <person name="Rodriguez M."/>
            <person name="Chiribao M.L."/>
            <person name="Parodi-Talice A."/>
            <person name="Pita S."/>
            <person name="Rijo G."/>
            <person name="Alvarez-Valin F."/>
            <person name="Robello C."/>
        </authorList>
    </citation>
    <scope>NUCLEOTIDE SEQUENCE [LARGE SCALE GENOMIC DNA]</scope>
    <source>
        <strain evidence="9 10">Dm28c</strain>
    </source>
</reference>
<sequence length="784" mass="88142">MSDGGGGGGGGGGREFVFPSKLPKVENGIFLPREGSPRVIPFRAATQLRGAGAVQHSLSRVASSVAPVPSVEQVVGGVLRRGEEDRSAPGEDVGGTNNSVEDKRCGGFELPGRIFGRRDRSSADAASVRQAAASSKTVAVVTGVMPRYRDTMQPNGDAVECMPHEGDGSPTYAAGHTSGAVEESEFISDVLFMWMGVEKTKYFTYDATSHRYVMSAEVGTMRQRQSFLTLQECGWLAHQIDEVLRSSTTERSFLQQSLRSAMRRQLLQYHCLVASFRERRSPPMTFSDLVVAFKRVQPKLQVLFTILRETESVKGGELASKLQRLMQQGSTRLYALLSEVYMEAVSPLLYMAVSSITKGEISDPFNEFFVKSNPRIDNTSDAFWSSKFALLPEMLPTTVSRALAEQVMLVTKNVSFIRNCCRCKQWHMDPAIVTAAQSASFDTIGAVVRDAMFFTNTAVLKLIREEFHLDNVFRMVNAFLLVGNGGFYELLIDRLDPVLSRLSHMVQTSIVRDHMQSALLDIVPYTRHLDTDLFSMLQCEMVKDDKIIGWDAFLVTMIVPSPLNNIFDVTAMKVYRRLFRIMFKVKRAEVALKKSWRQSVVLDRIIGRLHNTSREVIAWREVAADAHLLGLQLNHFVNNLWSYLVAEVSTVSWDLLMKALRQCTSLDEIRAAHIAYLQYLTLHSLLHGDCASMRQNIESVLSIVRQYVGAQALLTSLLERGNGDVFSIKSEYQRLTDDFQREITSLLTTLEEQHLQFDFLNFLLLRLNFNHFYHDTMFGNNTEF</sequence>
<accession>A0A2V2VY96</accession>
<evidence type="ECO:0000256" key="3">
    <source>
        <dbReference type="ARBA" id="ARBA00022490"/>
    </source>
</evidence>
<proteinExistence type="inferred from homology"/>
<organism evidence="9 10">
    <name type="scientific">Trypanosoma cruzi</name>
    <dbReference type="NCBI Taxonomy" id="5693"/>
    <lineage>
        <taxon>Eukaryota</taxon>
        <taxon>Discoba</taxon>
        <taxon>Euglenozoa</taxon>
        <taxon>Kinetoplastea</taxon>
        <taxon>Metakinetoplastina</taxon>
        <taxon>Trypanosomatida</taxon>
        <taxon>Trypanosomatidae</taxon>
        <taxon>Trypanosoma</taxon>
        <taxon>Schizotrypanum</taxon>
    </lineage>
</organism>
<dbReference type="VEuPathDB" id="TriTrypDB:TcG_05980"/>